<comment type="caution">
    <text evidence="3">The sequence shown here is derived from an EMBL/GenBank/DDBJ whole genome shotgun (WGS) entry which is preliminary data.</text>
</comment>
<proteinExistence type="inferred from homology"/>
<reference evidence="3" key="2">
    <citation type="submission" date="2021-04" db="EMBL/GenBank/DDBJ databases">
        <authorList>
            <person name="Dong X."/>
        </authorList>
    </citation>
    <scope>NUCLEOTIDE SEQUENCE</scope>
    <source>
        <strain evidence="3">ZWT</strain>
    </source>
</reference>
<dbReference type="InterPro" id="IPR003029">
    <property type="entry name" value="S1_domain"/>
</dbReference>
<dbReference type="Pfam" id="PF21543">
    <property type="entry name" value="CvfB_2nd"/>
    <property type="match status" value="1"/>
</dbReference>
<dbReference type="InterPro" id="IPR040764">
    <property type="entry name" value="CvfB_WH"/>
</dbReference>
<dbReference type="RefSeq" id="WP_250860073.1">
    <property type="nucleotide sequence ID" value="NZ_JAGSOJ010000003.1"/>
</dbReference>
<evidence type="ECO:0000313" key="4">
    <source>
        <dbReference type="Proteomes" id="UP001056429"/>
    </source>
</evidence>
<dbReference type="SMART" id="SM00316">
    <property type="entry name" value="S1"/>
    <property type="match status" value="2"/>
</dbReference>
<accession>A0A9J6P353</accession>
<evidence type="ECO:0000259" key="2">
    <source>
        <dbReference type="PROSITE" id="PS50126"/>
    </source>
</evidence>
<dbReference type="InterPro" id="IPR048587">
    <property type="entry name" value="CvfB_S1_3rd"/>
</dbReference>
<dbReference type="Proteomes" id="UP001056429">
    <property type="component" value="Unassembled WGS sequence"/>
</dbReference>
<dbReference type="Pfam" id="PF13509">
    <property type="entry name" value="S1_2"/>
    <property type="match status" value="1"/>
</dbReference>
<dbReference type="Gene3D" id="1.10.10.10">
    <property type="entry name" value="Winged helix-like DNA-binding domain superfamily/Winged helix DNA-binding domain"/>
    <property type="match status" value="1"/>
</dbReference>
<dbReference type="Pfam" id="PF17783">
    <property type="entry name" value="WHD_CvfB"/>
    <property type="match status" value="1"/>
</dbReference>
<feature type="domain" description="S1 motif" evidence="2">
    <location>
        <begin position="146"/>
        <end position="207"/>
    </location>
</feature>
<gene>
    <name evidence="3" type="ORF">KDK92_14625</name>
</gene>
<dbReference type="PANTHER" id="PTHR37296">
    <property type="entry name" value="CONSERVED VIRULENCE FACTOR B"/>
    <property type="match status" value="1"/>
</dbReference>
<evidence type="ECO:0000256" key="1">
    <source>
        <dbReference type="PIRNR" id="PIRNR012524"/>
    </source>
</evidence>
<sequence>MIKVGTYQELEIKRIVEHGAYIGVKEHDEDDIFLPTKQIPKGADIGDVIEVFIYRDSKDRLIATRKKPYAQLGGVGYLEVIDNATIGAFVDWGLEKDLLVPFKQQYYKLRKGQSYLFGIYEDKSGRLCGTTSVYEYLSDESPYETGDYVNGVVYKIKEEVGVFVAVDNKYRGLIPESELYKEVYPGDEIKARVIRRRYDGKLDLSMRREVEVQIGDDAKLILARLENNEGFLPLHDKSKPDEIKAEFNMSKNAFKRAIGSLYKAKKITIDSDGIRLV</sequence>
<dbReference type="PANTHER" id="PTHR37296:SF1">
    <property type="entry name" value="CONSERVED VIRULENCE FACTOR B"/>
    <property type="match status" value="1"/>
</dbReference>
<dbReference type="SUPFAM" id="SSF50249">
    <property type="entry name" value="Nucleic acid-binding proteins"/>
    <property type="match status" value="1"/>
</dbReference>
<organism evidence="3 4">
    <name type="scientific">Oceanirhabdus seepicola</name>
    <dbReference type="NCBI Taxonomy" id="2828781"/>
    <lineage>
        <taxon>Bacteria</taxon>
        <taxon>Bacillati</taxon>
        <taxon>Bacillota</taxon>
        <taxon>Clostridia</taxon>
        <taxon>Eubacteriales</taxon>
        <taxon>Clostridiaceae</taxon>
        <taxon>Oceanirhabdus</taxon>
    </lineage>
</organism>
<dbReference type="InterPro" id="IPR014464">
    <property type="entry name" value="CvfB_fam"/>
</dbReference>
<dbReference type="InterPro" id="IPR039566">
    <property type="entry name" value="CvfB_S1_st"/>
</dbReference>
<keyword evidence="4" id="KW-1185">Reference proteome</keyword>
<evidence type="ECO:0000313" key="3">
    <source>
        <dbReference type="EMBL" id="MCM1990963.1"/>
    </source>
</evidence>
<dbReference type="GO" id="GO:0003676">
    <property type="term" value="F:nucleic acid binding"/>
    <property type="evidence" value="ECO:0007669"/>
    <property type="project" value="InterPro"/>
</dbReference>
<dbReference type="PIRSF" id="PIRSF012524">
    <property type="entry name" value="YitL_S1"/>
    <property type="match status" value="1"/>
</dbReference>
<protein>
    <submittedName>
        <fullName evidence="3">S1 RNA-binding domain-containing protein</fullName>
    </submittedName>
</protein>
<name>A0A9J6P353_9CLOT</name>
<dbReference type="InterPro" id="IPR036388">
    <property type="entry name" value="WH-like_DNA-bd_sf"/>
</dbReference>
<dbReference type="Gene3D" id="2.40.50.140">
    <property type="entry name" value="Nucleic acid-binding proteins"/>
    <property type="match status" value="2"/>
</dbReference>
<dbReference type="EMBL" id="JAGSOJ010000003">
    <property type="protein sequence ID" value="MCM1990963.1"/>
    <property type="molecule type" value="Genomic_DNA"/>
</dbReference>
<comment type="similarity">
    <text evidence="1">Belongs to the CvfB family.</text>
</comment>
<dbReference type="PROSITE" id="PS50126">
    <property type="entry name" value="S1"/>
    <property type="match status" value="1"/>
</dbReference>
<dbReference type="InterPro" id="IPR012340">
    <property type="entry name" value="NA-bd_OB-fold"/>
</dbReference>
<reference evidence="3" key="1">
    <citation type="journal article" date="2021" name="mSystems">
        <title>Bacteria and Archaea Synergistically Convert Glycine Betaine to Biogenic Methane in the Formosa Cold Seep of the South China Sea.</title>
        <authorList>
            <person name="Li L."/>
            <person name="Zhang W."/>
            <person name="Zhang S."/>
            <person name="Song L."/>
            <person name="Sun Q."/>
            <person name="Zhang H."/>
            <person name="Xiang H."/>
            <person name="Dong X."/>
        </authorList>
    </citation>
    <scope>NUCLEOTIDE SEQUENCE</scope>
    <source>
        <strain evidence="3">ZWT</strain>
    </source>
</reference>
<dbReference type="AlphaFoldDB" id="A0A9J6P353"/>